<evidence type="ECO:0000259" key="9">
    <source>
        <dbReference type="Pfam" id="PF02687"/>
    </source>
</evidence>
<dbReference type="NCBIfam" id="TIGR02212">
    <property type="entry name" value="lolCE"/>
    <property type="match status" value="1"/>
</dbReference>
<dbReference type="InterPro" id="IPR011925">
    <property type="entry name" value="LolCE_TM"/>
</dbReference>
<feature type="transmembrane region" description="Helical" evidence="8">
    <location>
        <begin position="318"/>
        <end position="347"/>
    </location>
</feature>
<keyword evidence="7 8" id="KW-0472">Membrane</keyword>
<feature type="domain" description="MacB-like periplasmic core" evidence="10">
    <location>
        <begin position="30"/>
        <end position="245"/>
    </location>
</feature>
<evidence type="ECO:0000256" key="5">
    <source>
        <dbReference type="ARBA" id="ARBA00022692"/>
    </source>
</evidence>
<dbReference type="Pfam" id="PF12704">
    <property type="entry name" value="MacB_PCD"/>
    <property type="match status" value="1"/>
</dbReference>
<dbReference type="Proteomes" id="UP000240811">
    <property type="component" value="Unassembled WGS sequence"/>
</dbReference>
<comment type="similarity">
    <text evidence="2">Belongs to the ABC-4 integral membrane protein family. LolC/E subfamily.</text>
</comment>
<organism evidence="11 12">
    <name type="scientific">Candidatus Liberibacter europaeus</name>
    <dbReference type="NCBI Taxonomy" id="744859"/>
    <lineage>
        <taxon>Bacteria</taxon>
        <taxon>Pseudomonadati</taxon>
        <taxon>Pseudomonadota</taxon>
        <taxon>Alphaproteobacteria</taxon>
        <taxon>Hyphomicrobiales</taxon>
        <taxon>Rhizobiaceae</taxon>
        <taxon>Liberibacter</taxon>
    </lineage>
</organism>
<evidence type="ECO:0000256" key="2">
    <source>
        <dbReference type="ARBA" id="ARBA00005236"/>
    </source>
</evidence>
<name>A0A2T4VXC0_9HYPH</name>
<dbReference type="Pfam" id="PF02687">
    <property type="entry name" value="FtsX"/>
    <property type="match status" value="1"/>
</dbReference>
<comment type="caution">
    <text evidence="11">The sequence shown here is derived from an EMBL/GenBank/DDBJ whole genome shotgun (WGS) entry which is preliminary data.</text>
</comment>
<evidence type="ECO:0000313" key="11">
    <source>
        <dbReference type="EMBL" id="PTL86433.1"/>
    </source>
</evidence>
<keyword evidence="3" id="KW-0813">Transport</keyword>
<feature type="transmembrane region" description="Helical" evidence="8">
    <location>
        <begin position="273"/>
        <end position="297"/>
    </location>
</feature>
<keyword evidence="5 8" id="KW-0812">Transmembrane</keyword>
<sequence length="416" mass="46954">MAFFSKFEMMVAWRYLFSCRQETFISIAALISFIGVMIGVMALIVVMSVMNGFRNDIISRILDVNGHILVKPRYFPCKNYHSIVTKISDIENVTKVFPFVSGQAFAANVNGGAGVSVRGMVKEDFFNIMDYFSNFYGDKFDDFNNGKGIFIGESLAQNLGVNIGDKVKLISPNGDITPLGTDIRSKFYTISAIFKTRVSYYDNGVVYMSLKEAQLYFNMENYISGIEVFVKDPDMVESTNYKIKKIIGDDMSVTDWRYQNKSFFSAMEVEQNVMFVILTLIVFVAVLNIVSSLFMLVKEKVKDIAVLRTMGATIYSIMRIFFIIGAFIGVSGTFFGVVGGVLIALNIELIRQFFLNTFGIVIFNTDAYLLSGVPIKISCHEIFWIVVMAVMLSFLATIFPSWRASRIDPVKSLRYE</sequence>
<gene>
    <name evidence="11" type="ORF">C4617_04025</name>
</gene>
<evidence type="ECO:0000259" key="10">
    <source>
        <dbReference type="Pfam" id="PF12704"/>
    </source>
</evidence>
<dbReference type="GO" id="GO:0042953">
    <property type="term" value="P:lipoprotein transport"/>
    <property type="evidence" value="ECO:0007669"/>
    <property type="project" value="InterPro"/>
</dbReference>
<dbReference type="EMBL" id="PSQJ01000004">
    <property type="protein sequence ID" value="PTL86433.1"/>
    <property type="molecule type" value="Genomic_DNA"/>
</dbReference>
<keyword evidence="6 8" id="KW-1133">Transmembrane helix</keyword>
<dbReference type="GO" id="GO:0098797">
    <property type="term" value="C:plasma membrane protein complex"/>
    <property type="evidence" value="ECO:0007669"/>
    <property type="project" value="TreeGrafter"/>
</dbReference>
<dbReference type="InterPro" id="IPR051447">
    <property type="entry name" value="Lipoprotein-release_system"/>
</dbReference>
<evidence type="ECO:0000313" key="12">
    <source>
        <dbReference type="Proteomes" id="UP000240811"/>
    </source>
</evidence>
<feature type="transmembrane region" description="Helical" evidence="8">
    <location>
        <begin position="353"/>
        <end position="370"/>
    </location>
</feature>
<reference evidence="12" key="1">
    <citation type="submission" date="2018-02" db="EMBL/GenBank/DDBJ databases">
        <title>Genome sequence of Candidatus Liberibacter europaeus.</title>
        <authorList>
            <person name="Frampton R.A."/>
            <person name="Thompson S.M."/>
            <person name="David C."/>
            <person name="Addison S.M."/>
            <person name="Smith G.R."/>
        </authorList>
    </citation>
    <scope>NUCLEOTIDE SEQUENCE [LARGE SCALE GENOMIC DNA]</scope>
</reference>
<evidence type="ECO:0000256" key="6">
    <source>
        <dbReference type="ARBA" id="ARBA00022989"/>
    </source>
</evidence>
<evidence type="ECO:0000256" key="8">
    <source>
        <dbReference type="SAM" id="Phobius"/>
    </source>
</evidence>
<evidence type="ECO:0000256" key="1">
    <source>
        <dbReference type="ARBA" id="ARBA00004651"/>
    </source>
</evidence>
<comment type="subcellular location">
    <subcellularLocation>
        <location evidence="1">Cell membrane</location>
        <topology evidence="1">Multi-pass membrane protein</topology>
    </subcellularLocation>
</comment>
<dbReference type="PANTHER" id="PTHR30489:SF0">
    <property type="entry name" value="LIPOPROTEIN-RELEASING SYSTEM TRANSMEMBRANE PROTEIN LOLE"/>
    <property type="match status" value="1"/>
</dbReference>
<evidence type="ECO:0000256" key="7">
    <source>
        <dbReference type="ARBA" id="ARBA00023136"/>
    </source>
</evidence>
<evidence type="ECO:0000256" key="3">
    <source>
        <dbReference type="ARBA" id="ARBA00022448"/>
    </source>
</evidence>
<protein>
    <submittedName>
        <fullName evidence="11">Lipoprotein-releasing system transmembrane subunit LolC</fullName>
    </submittedName>
</protein>
<feature type="transmembrane region" description="Helical" evidence="8">
    <location>
        <begin position="24"/>
        <end position="50"/>
    </location>
</feature>
<accession>A0A2T4VXC0</accession>
<feature type="domain" description="ABC3 transporter permease C-terminal" evidence="9">
    <location>
        <begin position="276"/>
        <end position="409"/>
    </location>
</feature>
<dbReference type="InterPro" id="IPR025857">
    <property type="entry name" value="MacB_PCD"/>
</dbReference>
<dbReference type="PANTHER" id="PTHR30489">
    <property type="entry name" value="LIPOPROTEIN-RELEASING SYSTEM TRANSMEMBRANE PROTEIN LOLE"/>
    <property type="match status" value="1"/>
</dbReference>
<feature type="transmembrane region" description="Helical" evidence="8">
    <location>
        <begin position="382"/>
        <end position="402"/>
    </location>
</feature>
<dbReference type="AlphaFoldDB" id="A0A2T4VXC0"/>
<dbReference type="GO" id="GO:0044874">
    <property type="term" value="P:lipoprotein localization to outer membrane"/>
    <property type="evidence" value="ECO:0007669"/>
    <property type="project" value="TreeGrafter"/>
</dbReference>
<dbReference type="InterPro" id="IPR003838">
    <property type="entry name" value="ABC3_permease_C"/>
</dbReference>
<keyword evidence="4" id="KW-1003">Cell membrane</keyword>
<proteinExistence type="inferred from homology"/>
<keyword evidence="11" id="KW-0449">Lipoprotein</keyword>
<evidence type="ECO:0000256" key="4">
    <source>
        <dbReference type="ARBA" id="ARBA00022475"/>
    </source>
</evidence>